<protein>
    <submittedName>
        <fullName evidence="2">Uncharacterized protein</fullName>
    </submittedName>
</protein>
<evidence type="ECO:0000313" key="2">
    <source>
        <dbReference type="EMBL" id="EWM26337.1"/>
    </source>
</evidence>
<dbReference type="EMBL" id="AZIL01000690">
    <property type="protein sequence ID" value="EWM26337.1"/>
    <property type="molecule type" value="Genomic_DNA"/>
</dbReference>
<evidence type="ECO:0000313" key="3">
    <source>
        <dbReference type="Proteomes" id="UP000019335"/>
    </source>
</evidence>
<keyword evidence="3" id="KW-1185">Reference proteome</keyword>
<proteinExistence type="predicted"/>
<sequence>MSSLCDFYHRRRRRRVTWPLLAAAAAASSSKVVLAAAATTTSPPLSSLPPAARRGSRRVPDAPIKPSRTQEGREGHAPQALGRRSSRQESKPLGGTDGTTRRANDNNIDNTEEKRVQLPQVSLLDEYLPLLLEDIQVVDQELDLELQQMFEDLYASPDLPSPRRLSSREAKSQRRGMASAFSDVVSGVGPGAVLGSLLHLLLLSHLTSGEGERSIAGKALAEVQGGIWAVMASVLGDVIALPAFKEVGEAGWEEKGRGAGQERGLTDEERDGLSTLAAALREQQQKKQEGYLRSPDAESDEQASALFGPSVIDG</sequence>
<feature type="compositionally biased region" description="Low complexity" evidence="1">
    <location>
        <begin position="39"/>
        <end position="52"/>
    </location>
</feature>
<dbReference type="Proteomes" id="UP000019335">
    <property type="component" value="Chromosome 9"/>
</dbReference>
<reference evidence="2 3" key="1">
    <citation type="journal article" date="2014" name="Mol. Plant">
        <title>Chromosome Scale Genome Assembly and Transcriptome Profiling of Nannochloropsis gaditana in Nitrogen Depletion.</title>
        <authorList>
            <person name="Corteggiani Carpinelli E."/>
            <person name="Telatin A."/>
            <person name="Vitulo N."/>
            <person name="Forcato C."/>
            <person name="D'Angelo M."/>
            <person name="Schiavon R."/>
            <person name="Vezzi A."/>
            <person name="Giacometti G.M."/>
            <person name="Morosinotto T."/>
            <person name="Valle G."/>
        </authorList>
    </citation>
    <scope>NUCLEOTIDE SEQUENCE [LARGE SCALE GENOMIC DNA]</scope>
    <source>
        <strain evidence="2 3">B-31</strain>
    </source>
</reference>
<dbReference type="AlphaFoldDB" id="W7TJQ5"/>
<comment type="caution">
    <text evidence="2">The sequence shown here is derived from an EMBL/GenBank/DDBJ whole genome shotgun (WGS) entry which is preliminary data.</text>
</comment>
<accession>W7TJQ5</accession>
<dbReference type="OrthoDB" id="10603205at2759"/>
<gene>
    <name evidence="2" type="ORF">Naga_100078g23</name>
</gene>
<name>W7TJQ5_9STRA</name>
<feature type="region of interest" description="Disordered" evidence="1">
    <location>
        <begin position="252"/>
        <end position="314"/>
    </location>
</feature>
<evidence type="ECO:0000256" key="1">
    <source>
        <dbReference type="SAM" id="MobiDB-lite"/>
    </source>
</evidence>
<organism evidence="2 3">
    <name type="scientific">Nannochloropsis gaditana</name>
    <dbReference type="NCBI Taxonomy" id="72520"/>
    <lineage>
        <taxon>Eukaryota</taxon>
        <taxon>Sar</taxon>
        <taxon>Stramenopiles</taxon>
        <taxon>Ochrophyta</taxon>
        <taxon>Eustigmatophyceae</taxon>
        <taxon>Eustigmatales</taxon>
        <taxon>Monodopsidaceae</taxon>
        <taxon>Nannochloropsis</taxon>
    </lineage>
</organism>
<feature type="region of interest" description="Disordered" evidence="1">
    <location>
        <begin position="39"/>
        <end position="113"/>
    </location>
</feature>